<dbReference type="CDD" id="cd06558">
    <property type="entry name" value="crotonase-like"/>
    <property type="match status" value="1"/>
</dbReference>
<dbReference type="GO" id="GO:0003824">
    <property type="term" value="F:catalytic activity"/>
    <property type="evidence" value="ECO:0007669"/>
    <property type="project" value="InterPro"/>
</dbReference>
<evidence type="ECO:0000313" key="3">
    <source>
        <dbReference type="EMBL" id="CAB4706360.1"/>
    </source>
</evidence>
<evidence type="ECO:0000256" key="1">
    <source>
        <dbReference type="ARBA" id="ARBA00005254"/>
    </source>
</evidence>
<protein>
    <submittedName>
        <fullName evidence="2">Unannotated protein</fullName>
    </submittedName>
</protein>
<accession>A0A6J6MEJ0</accession>
<dbReference type="EMBL" id="CAFBPJ010000115">
    <property type="protein sequence ID" value="CAB5022178.1"/>
    <property type="molecule type" value="Genomic_DNA"/>
</dbReference>
<dbReference type="PANTHER" id="PTHR43802">
    <property type="entry name" value="ENOYL-COA HYDRATASE"/>
    <property type="match status" value="1"/>
</dbReference>
<comment type="similarity">
    <text evidence="1">Belongs to the enoyl-CoA hydratase/isomerase family.</text>
</comment>
<evidence type="ECO:0000313" key="2">
    <source>
        <dbReference type="EMBL" id="CAB4672621.1"/>
    </source>
</evidence>
<dbReference type="EMBL" id="CAEZZA010000019">
    <property type="protein sequence ID" value="CAB4739292.1"/>
    <property type="molecule type" value="Genomic_DNA"/>
</dbReference>
<name>A0A6J6MEJ0_9ZZZZ</name>
<dbReference type="SUPFAM" id="SSF52096">
    <property type="entry name" value="ClpP/crotonase"/>
    <property type="match status" value="1"/>
</dbReference>
<evidence type="ECO:0000313" key="5">
    <source>
        <dbReference type="EMBL" id="CAB5022178.1"/>
    </source>
</evidence>
<gene>
    <name evidence="2" type="ORF">UFOPK2310_00700</name>
    <name evidence="3" type="ORF">UFOPK2625_00763</name>
    <name evidence="4" type="ORF">UFOPK2809_00240</name>
    <name evidence="5" type="ORF">UFOPK4092_01005</name>
</gene>
<dbReference type="EMBL" id="CAEZWW010000069">
    <property type="protein sequence ID" value="CAB4672621.1"/>
    <property type="molecule type" value="Genomic_DNA"/>
</dbReference>
<sequence length="266" mass="28682">MQQYNTMLIEQPTPQIAIARLNRPDRLNAMTFEMFDEFITLQADVDADSDIRVLIITGSGRGFCAGLDLDQAALLPDMTPIEMFAGQETWARSIAGFRHMEKPVIAAVNGPAAGAGMGLALAADIRIAAPTAKFNAAFIRIGLTGGDVGTSWMLPRIIGFGRAYELLLTGRFVDADEALRIGMVTEIVEGENLIERALEIATLICGNSPIGVRMTKQVLQANVDAPSLDAAIALENRNQVLSAQTSDMAEALSAFREKRAPRFTGK</sequence>
<organism evidence="2">
    <name type="scientific">freshwater metagenome</name>
    <dbReference type="NCBI Taxonomy" id="449393"/>
    <lineage>
        <taxon>unclassified sequences</taxon>
        <taxon>metagenomes</taxon>
        <taxon>ecological metagenomes</taxon>
    </lineage>
</organism>
<dbReference type="Pfam" id="PF00378">
    <property type="entry name" value="ECH_1"/>
    <property type="match status" value="1"/>
</dbReference>
<dbReference type="AlphaFoldDB" id="A0A6J6MEJ0"/>
<dbReference type="InterPro" id="IPR014748">
    <property type="entry name" value="Enoyl-CoA_hydra_C"/>
</dbReference>
<evidence type="ECO:0000313" key="4">
    <source>
        <dbReference type="EMBL" id="CAB4739292.1"/>
    </source>
</evidence>
<dbReference type="InterPro" id="IPR001753">
    <property type="entry name" value="Enoyl-CoA_hydra/iso"/>
</dbReference>
<proteinExistence type="inferred from homology"/>
<dbReference type="PROSITE" id="PS00166">
    <property type="entry name" value="ENOYL_COA_HYDRATASE"/>
    <property type="match status" value="1"/>
</dbReference>
<dbReference type="InterPro" id="IPR029045">
    <property type="entry name" value="ClpP/crotonase-like_dom_sf"/>
</dbReference>
<dbReference type="Gene3D" id="1.10.12.10">
    <property type="entry name" value="Lyase 2-enoyl-coa Hydratase, Chain A, domain 2"/>
    <property type="match status" value="1"/>
</dbReference>
<dbReference type="Gene3D" id="3.90.226.10">
    <property type="entry name" value="2-enoyl-CoA Hydratase, Chain A, domain 1"/>
    <property type="match status" value="1"/>
</dbReference>
<dbReference type="InterPro" id="IPR018376">
    <property type="entry name" value="Enoyl-CoA_hyd/isom_CS"/>
</dbReference>
<dbReference type="EMBL" id="CAEZXZ010000101">
    <property type="protein sequence ID" value="CAB4706360.1"/>
    <property type="molecule type" value="Genomic_DNA"/>
</dbReference>
<dbReference type="PANTHER" id="PTHR43802:SF1">
    <property type="entry name" value="IP11341P-RELATED"/>
    <property type="match status" value="1"/>
</dbReference>
<reference evidence="2" key="1">
    <citation type="submission" date="2020-05" db="EMBL/GenBank/DDBJ databases">
        <authorList>
            <person name="Chiriac C."/>
            <person name="Salcher M."/>
            <person name="Ghai R."/>
            <person name="Kavagutti S V."/>
        </authorList>
    </citation>
    <scope>NUCLEOTIDE SEQUENCE</scope>
</reference>